<dbReference type="InterPro" id="IPR025533">
    <property type="entry name" value="DUF4419"/>
</dbReference>
<evidence type="ECO:0000313" key="1">
    <source>
        <dbReference type="EMBL" id="CAB9501545.1"/>
    </source>
</evidence>
<protein>
    <submittedName>
        <fullName evidence="1">Uncharacterized protein</fullName>
    </submittedName>
</protein>
<gene>
    <name evidence="1" type="ORF">SEMRO_111_G055420.1</name>
</gene>
<dbReference type="OrthoDB" id="9987685at2759"/>
<evidence type="ECO:0000313" key="2">
    <source>
        <dbReference type="Proteomes" id="UP001153069"/>
    </source>
</evidence>
<keyword evidence="2" id="KW-1185">Reference proteome</keyword>
<proteinExistence type="predicted"/>
<dbReference type="PANTHER" id="PTHR31252">
    <property type="entry name" value="DUF4419 DOMAIN-CONTAINING PROTEIN"/>
    <property type="match status" value="1"/>
</dbReference>
<name>A0A9N8DJ70_9STRA</name>
<dbReference type="EMBL" id="CAICTM010000110">
    <property type="protein sequence ID" value="CAB9501545.1"/>
    <property type="molecule type" value="Genomic_DNA"/>
</dbReference>
<dbReference type="Proteomes" id="UP001153069">
    <property type="component" value="Unassembled WGS sequence"/>
</dbReference>
<sequence>MKFQFPKLKRIRLEDDDTASTASTGSSFSGDCGSYYAVDMKLPWELPPSDPAKFCQAWTPLSLEQRMKNLERSQEMSKKYEAHREGKVYRPDEFAVGSSTCEQDQIFFKQDTGLWQCVHEAWMNHWNLRTSPDDWWHPVACRIAKAVASAAKEGRCGDKTSQKIRDFFVTHQGKETISVHIDAQYLEDADYESVFQQFSSELEDRIKVPEYAELMQGDFTTTTANHKIASQINLMSSLKEFFEYKLVFMGCGIKAIEMYGNESDWGRLDEKLSALKKTIEPILGHLRLPRDFWEHASKVFQNLALTRKDPTNPEVIEFWSQVITKTQHWEPGGFYGMGKGKKQVDAYDGWLVQFLTGQSVIRKRDVGSESMSGLNAVPVKVEMTWCSPPVSEVTNVIGGTMGFQLHPGDRTSNGIPSLQPVHMWAMMIPGGSKIPRRGNNHQGIEVSL</sequence>
<organism evidence="1 2">
    <name type="scientific">Seminavis robusta</name>
    <dbReference type="NCBI Taxonomy" id="568900"/>
    <lineage>
        <taxon>Eukaryota</taxon>
        <taxon>Sar</taxon>
        <taxon>Stramenopiles</taxon>
        <taxon>Ochrophyta</taxon>
        <taxon>Bacillariophyta</taxon>
        <taxon>Bacillariophyceae</taxon>
        <taxon>Bacillariophycidae</taxon>
        <taxon>Naviculales</taxon>
        <taxon>Naviculaceae</taxon>
        <taxon>Seminavis</taxon>
    </lineage>
</organism>
<dbReference type="Pfam" id="PF14388">
    <property type="entry name" value="DUF4419"/>
    <property type="match status" value="1"/>
</dbReference>
<dbReference type="AlphaFoldDB" id="A0A9N8DJ70"/>
<comment type="caution">
    <text evidence="1">The sequence shown here is derived from an EMBL/GenBank/DDBJ whole genome shotgun (WGS) entry which is preliminary data.</text>
</comment>
<accession>A0A9N8DJ70</accession>
<reference evidence="1" key="1">
    <citation type="submission" date="2020-06" db="EMBL/GenBank/DDBJ databases">
        <authorList>
            <consortium name="Plant Systems Biology data submission"/>
        </authorList>
    </citation>
    <scope>NUCLEOTIDE SEQUENCE</scope>
    <source>
        <strain evidence="1">D6</strain>
    </source>
</reference>
<dbReference type="PANTHER" id="PTHR31252:SF11">
    <property type="entry name" value="DUF4419 DOMAIN-CONTAINING PROTEIN"/>
    <property type="match status" value="1"/>
</dbReference>